<accession>K4JRK7</accession>
<name>K4JRK7_9CAUD</name>
<gene>
    <name evidence="1" type="ORF">CcrColossus_gp074</name>
</gene>
<dbReference type="OrthoDB" id="25275at10239"/>
<reference evidence="1 2" key="1">
    <citation type="journal article" date="2012" name="BMC Genomics">
        <title>The Caulobacter crescentus phage phiCbK: genomics of a canonical phage.</title>
        <authorList>
            <person name="Gill J.J."/>
            <person name="Berry J.D."/>
            <person name="Russell W.K."/>
            <person name="Lessor L."/>
            <person name="Escobar Garcia D.A."/>
            <person name="Hernandez D."/>
            <person name="Kane A."/>
            <person name="Keene J."/>
            <person name="Maddox M."/>
            <person name="Martin R."/>
            <person name="Mohan S."/>
            <person name="Thorn A.M."/>
            <person name="Russell D.H."/>
            <person name="Young R."/>
        </authorList>
    </citation>
    <scope>NUCLEOTIDE SEQUENCE [LARGE SCALE GENOMIC DNA]</scope>
</reference>
<proteinExistence type="predicted"/>
<protein>
    <submittedName>
        <fullName evidence="1">Uncharacterized protein</fullName>
    </submittedName>
</protein>
<dbReference type="KEGG" id="vg:13995003"/>
<keyword evidence="2" id="KW-1185">Reference proteome</keyword>
<organism evidence="1 2">
    <name type="scientific">Caulobacter phage CcrColossus</name>
    <dbReference type="NCBI Taxonomy" id="1211640"/>
    <lineage>
        <taxon>Viruses</taxon>
        <taxon>Duplodnaviria</taxon>
        <taxon>Heunggongvirae</taxon>
        <taxon>Uroviricota</taxon>
        <taxon>Caudoviricetes</taxon>
        <taxon>Jeanschmidtviridae</taxon>
        <taxon>Colossusvirus</taxon>
        <taxon>Colossusvirus colossus</taxon>
    </lineage>
</organism>
<dbReference type="EMBL" id="JX100810">
    <property type="protein sequence ID" value="AFU87944.1"/>
    <property type="molecule type" value="Genomic_DNA"/>
</dbReference>
<evidence type="ECO:0000313" key="2">
    <source>
        <dbReference type="Proteomes" id="UP000000463"/>
    </source>
</evidence>
<dbReference type="Proteomes" id="UP000000463">
    <property type="component" value="Segment"/>
</dbReference>
<dbReference type="GeneID" id="13995003"/>
<evidence type="ECO:0000313" key="1">
    <source>
        <dbReference type="EMBL" id="AFU87944.1"/>
    </source>
</evidence>
<sequence>MRIAYELRQQHDEMGNAAHLLSPGDAERINQGGYRRVAGGCTCDCGKLYYDHPPVLGALWLTRLCGGEIVKL</sequence>
<dbReference type="RefSeq" id="YP_006988308.1">
    <property type="nucleotide sequence ID" value="NC_019406.1"/>
</dbReference>